<comment type="caution">
    <text evidence="10">The sequence shown here is derived from an EMBL/GenBank/DDBJ whole genome shotgun (WGS) entry which is preliminary data.</text>
</comment>
<keyword evidence="5" id="KW-0456">Lyase</keyword>
<evidence type="ECO:0000256" key="3">
    <source>
        <dbReference type="ARBA" id="ARBA00022793"/>
    </source>
</evidence>
<dbReference type="AlphaFoldDB" id="A0A0R1WJ20"/>
<evidence type="ECO:0000313" key="11">
    <source>
        <dbReference type="Proteomes" id="UP000050973"/>
    </source>
</evidence>
<dbReference type="InterPro" id="IPR036633">
    <property type="entry name" value="Prn/Lys/Arg_de-COase_C_sf"/>
</dbReference>
<dbReference type="InterPro" id="IPR015422">
    <property type="entry name" value="PyrdxlP-dep_Trfase_small"/>
</dbReference>
<dbReference type="SUPFAM" id="SSF55904">
    <property type="entry name" value="Ornithine decarboxylase C-terminal domain"/>
    <property type="match status" value="1"/>
</dbReference>
<comment type="cofactor">
    <cofactor evidence="1">
        <name>pyridoxal 5'-phosphate</name>
        <dbReference type="ChEBI" id="CHEBI:597326"/>
    </cofactor>
</comment>
<dbReference type="InterPro" id="IPR015424">
    <property type="entry name" value="PyrdxlP-dep_Trfase"/>
</dbReference>
<dbReference type="CDD" id="cd00615">
    <property type="entry name" value="Orn_deC_like"/>
    <property type="match status" value="1"/>
</dbReference>
<name>A0A0R1WJ20_9LACO</name>
<dbReference type="GO" id="GO:0030170">
    <property type="term" value="F:pyridoxal phosphate binding"/>
    <property type="evidence" value="ECO:0007669"/>
    <property type="project" value="TreeGrafter"/>
</dbReference>
<dbReference type="Proteomes" id="UP000050973">
    <property type="component" value="Unassembled WGS sequence"/>
</dbReference>
<evidence type="ECO:0000256" key="4">
    <source>
        <dbReference type="ARBA" id="ARBA00022898"/>
    </source>
</evidence>
<dbReference type="InterPro" id="IPR015421">
    <property type="entry name" value="PyrdxlP-dep_Trfase_major"/>
</dbReference>
<dbReference type="Pfam" id="PF03709">
    <property type="entry name" value="OKR_DC_1_N"/>
    <property type="match status" value="1"/>
</dbReference>
<dbReference type="SUPFAM" id="SSF52172">
    <property type="entry name" value="CheY-like"/>
    <property type="match status" value="1"/>
</dbReference>
<keyword evidence="4 8" id="KW-0663">Pyridoxal phosphate</keyword>
<dbReference type="Gene3D" id="3.40.640.10">
    <property type="entry name" value="Type I PLP-dependent aspartate aminotransferase-like (Major domain)"/>
    <property type="match status" value="1"/>
</dbReference>
<evidence type="ECO:0000256" key="6">
    <source>
        <dbReference type="ARBA" id="ARBA00034138"/>
    </source>
</evidence>
<dbReference type="Pfam" id="PF01276">
    <property type="entry name" value="OKR_DC_1"/>
    <property type="match status" value="1"/>
</dbReference>
<evidence type="ECO:0000256" key="5">
    <source>
        <dbReference type="ARBA" id="ARBA00023239"/>
    </source>
</evidence>
<dbReference type="EMBL" id="AZGE01000042">
    <property type="protein sequence ID" value="KRM14092.1"/>
    <property type="molecule type" value="Genomic_DNA"/>
</dbReference>
<dbReference type="InterPro" id="IPR011193">
    <property type="entry name" value="Orn/lys/arg_de-COase"/>
</dbReference>
<comment type="similarity">
    <text evidence="2">Belongs to the Orn/Lys/Arg decarboxylase class-I family.</text>
</comment>
<evidence type="ECO:0000256" key="8">
    <source>
        <dbReference type="PIRSR" id="PIRSR009393-1"/>
    </source>
</evidence>
<feature type="modified residue" description="N6-(pyridoxal phosphate)lysine" evidence="8">
    <location>
        <position position="354"/>
    </location>
</feature>
<evidence type="ECO:0000256" key="1">
    <source>
        <dbReference type="ARBA" id="ARBA00001933"/>
    </source>
</evidence>
<evidence type="ECO:0000313" key="10">
    <source>
        <dbReference type="EMBL" id="KRM14092.1"/>
    </source>
</evidence>
<dbReference type="InterPro" id="IPR005308">
    <property type="entry name" value="OKR_de-COase_N"/>
</dbReference>
<dbReference type="PANTHER" id="PTHR45229">
    <property type="entry name" value="CONSTITUTIVE ORNITHINE DECARBOXYLASE"/>
    <property type="match status" value="1"/>
</dbReference>
<comment type="catalytic activity">
    <reaction evidence="7">
        <text>L-ornithine + H(+) = putrescine + CO2</text>
        <dbReference type="Rhea" id="RHEA:22964"/>
        <dbReference type="ChEBI" id="CHEBI:15378"/>
        <dbReference type="ChEBI" id="CHEBI:16526"/>
        <dbReference type="ChEBI" id="CHEBI:46911"/>
        <dbReference type="ChEBI" id="CHEBI:326268"/>
        <dbReference type="EC" id="4.1.1.17"/>
    </reaction>
</comment>
<keyword evidence="3" id="KW-0210">Decarboxylase</keyword>
<feature type="domain" description="Orn/Lys/Arg decarboxylases family 1 pyridoxal-P attachment site" evidence="9">
    <location>
        <begin position="349"/>
        <end position="363"/>
    </location>
</feature>
<dbReference type="RefSeq" id="WP_056984852.1">
    <property type="nucleotide sequence ID" value="NZ_AZGE01000042.1"/>
</dbReference>
<reference evidence="10 11" key="1">
    <citation type="journal article" date="2015" name="Genome Announc.">
        <title>Expanding the biotechnology potential of lactobacilli through comparative genomics of 213 strains and associated genera.</title>
        <authorList>
            <person name="Sun Z."/>
            <person name="Harris H.M."/>
            <person name="McCann A."/>
            <person name="Guo C."/>
            <person name="Argimon S."/>
            <person name="Zhang W."/>
            <person name="Yang X."/>
            <person name="Jeffery I.B."/>
            <person name="Cooney J.C."/>
            <person name="Kagawa T.F."/>
            <person name="Liu W."/>
            <person name="Song Y."/>
            <person name="Salvetti E."/>
            <person name="Wrobel A."/>
            <person name="Rasinkangas P."/>
            <person name="Parkhill J."/>
            <person name="Rea M.C."/>
            <person name="O'Sullivan O."/>
            <person name="Ritari J."/>
            <person name="Douillard F.P."/>
            <person name="Paul Ross R."/>
            <person name="Yang R."/>
            <person name="Briner A.E."/>
            <person name="Felis G.E."/>
            <person name="de Vos W.M."/>
            <person name="Barrangou R."/>
            <person name="Klaenhammer T.R."/>
            <person name="Caufield P.W."/>
            <person name="Cui Y."/>
            <person name="Zhang H."/>
            <person name="O'Toole P.W."/>
        </authorList>
    </citation>
    <scope>NUCLEOTIDE SEQUENCE [LARGE SCALE GENOMIC DNA]</scope>
    <source>
        <strain evidence="10 11">DSM 4864</strain>
    </source>
</reference>
<dbReference type="PROSITE" id="PS00703">
    <property type="entry name" value="OKR_DC_1"/>
    <property type="match status" value="1"/>
</dbReference>
<dbReference type="InterPro" id="IPR000310">
    <property type="entry name" value="Orn/Lys/Arg_deCO2ase_major_dom"/>
</dbReference>
<dbReference type="PATRIC" id="fig|1423779.3.peg.1524"/>
<dbReference type="EC" id="4.1.1.17" evidence="6"/>
<evidence type="ECO:0000256" key="2">
    <source>
        <dbReference type="ARBA" id="ARBA00010671"/>
    </source>
</evidence>
<evidence type="ECO:0000256" key="7">
    <source>
        <dbReference type="ARBA" id="ARBA00049127"/>
    </source>
</evidence>
<dbReference type="Pfam" id="PF03711">
    <property type="entry name" value="OKR_DC_1_C"/>
    <property type="match status" value="1"/>
</dbReference>
<accession>A0A0R1WJ20</accession>
<dbReference type="GO" id="GO:0005829">
    <property type="term" value="C:cytosol"/>
    <property type="evidence" value="ECO:0007669"/>
    <property type="project" value="TreeGrafter"/>
</dbReference>
<dbReference type="InterPro" id="IPR011006">
    <property type="entry name" value="CheY-like_superfamily"/>
</dbReference>
<dbReference type="NCBIfam" id="NF010092">
    <property type="entry name" value="PRK13578.1"/>
    <property type="match status" value="1"/>
</dbReference>
<dbReference type="FunFam" id="3.40.640.10:FF:000008">
    <property type="entry name" value="Lysine decarboxylase, inducible"/>
    <property type="match status" value="1"/>
</dbReference>
<dbReference type="PIRSF" id="PIRSF009393">
    <property type="entry name" value="Orn_decarb"/>
    <property type="match status" value="1"/>
</dbReference>
<protein>
    <recommendedName>
        <fullName evidence="6">ornithine decarboxylase</fullName>
        <ecNumber evidence="6">4.1.1.17</ecNumber>
    </recommendedName>
</protein>
<dbReference type="InterPro" id="IPR008286">
    <property type="entry name" value="Prn/Lys/Arg_de-COase_C"/>
</dbReference>
<sequence>MAKLKIATTDDAKQYFTTNRELVDVHDTDFVDVSAVVIDEDDIDVLESVRKTEFGIPVFIETKNPDAVDAKILSQIYQLIDTNDKYDQNLVDRSIDHAATKYESKILPPFFKELQSYVERGNVQFDCPGHQGGAFFRKHPAGNELYKFYGENIFRSDICNADVDLGDLLIHEGPALAAEKHAAKVYNADRTYFVLNGSSTSNNIALSAPVAPGDLVLFDRNNHKSVYNQALVISGGKPVYMQDSRDPYGFIGGIYDSDFDEDFLRQQAAKVDPEKAKQKRPFRLAVVQLGTYDGTIANAHQIIKKIGHLCDYILFDSAWVGYEQFIPFMTQCSPLTMKLGPEDPGILVVQSVHKQQAGFSQTSQIHKKDSHIKGQKRYITDDQFNNAYLKYSSTSPFYPMFAALDVNAQIEGSTAGKKMWHDCMVTSVNARKKLLKHAKYIRPFVPDTIDGRKWEDIDTEELVSDRKYWVYDPDAKWHGFAGYGKDQYFVDPNKFLLTTSGINAETGEYTDFGIPAVILANYLREHGIIPEKNDLNSILFLMTPAEDDNKMNNLVAQILNFERLIDEDAPLSEVLPRLYKQNEGRYSGYTIRQLCQELHDFYKENNTKEYQKRLFLRKYFPEQTMSAIDADTEMLHNNVQLIKLEDVVGHTAVEGALPYPPGIFCVVPGEKWSETAQKYFMILLKGINAFPGFAPEIQGVYFKKENGKTVAYCEVLDDKTEAKYSNK</sequence>
<dbReference type="Gene3D" id="3.40.50.220">
    <property type="match status" value="1"/>
</dbReference>
<dbReference type="SUPFAM" id="SSF53383">
    <property type="entry name" value="PLP-dependent transferases"/>
    <property type="match status" value="1"/>
</dbReference>
<proteinExistence type="inferred from homology"/>
<dbReference type="FunFam" id="3.90.1150.10:FF:000032">
    <property type="entry name" value="Ornithine decarboxylase SpeF"/>
    <property type="match status" value="1"/>
</dbReference>
<dbReference type="PANTHER" id="PTHR45229:SF3">
    <property type="entry name" value="BIODEGRADATIVE ARGININE DECARBOXYLASE"/>
    <property type="match status" value="1"/>
</dbReference>
<gene>
    <name evidence="10" type="ORF">FC49_GL001482</name>
</gene>
<dbReference type="InterPro" id="IPR027464">
    <property type="entry name" value="Ornithine_deCO2ase_N"/>
</dbReference>
<organism evidence="10 11">
    <name type="scientific">Limosilactobacillus oris DSM 4864</name>
    <dbReference type="NCBI Taxonomy" id="1423779"/>
    <lineage>
        <taxon>Bacteria</taxon>
        <taxon>Bacillati</taxon>
        <taxon>Bacillota</taxon>
        <taxon>Bacilli</taxon>
        <taxon>Lactobacillales</taxon>
        <taxon>Lactobacillaceae</taxon>
        <taxon>Limosilactobacillus</taxon>
    </lineage>
</organism>
<dbReference type="Gene3D" id="3.90.1150.10">
    <property type="entry name" value="Aspartate Aminotransferase, domain 1"/>
    <property type="match status" value="1"/>
</dbReference>
<dbReference type="GO" id="GO:0004586">
    <property type="term" value="F:ornithine decarboxylase activity"/>
    <property type="evidence" value="ECO:0007669"/>
    <property type="project" value="UniProtKB-EC"/>
</dbReference>
<evidence type="ECO:0000259" key="9">
    <source>
        <dbReference type="PROSITE" id="PS00703"/>
    </source>
</evidence>
<dbReference type="Gene3D" id="3.90.100.10">
    <property type="entry name" value="Orn/Lys/Arg decarboxylase, C-terminal domain"/>
    <property type="match status" value="1"/>
</dbReference>
<dbReference type="GO" id="GO:0006520">
    <property type="term" value="P:amino acid metabolic process"/>
    <property type="evidence" value="ECO:0007669"/>
    <property type="project" value="InterPro"/>
</dbReference>